<keyword evidence="10" id="KW-0496">Mitochondrion</keyword>
<dbReference type="Pfam" id="PF00153">
    <property type="entry name" value="Mito_carr"/>
    <property type="match status" value="3"/>
</dbReference>
<dbReference type="InterPro" id="IPR023395">
    <property type="entry name" value="MCP_dom_sf"/>
</dbReference>
<protein>
    <submittedName>
        <fullName evidence="15">Mitoferrin</fullName>
    </submittedName>
</protein>
<evidence type="ECO:0000256" key="2">
    <source>
        <dbReference type="ARBA" id="ARBA00006375"/>
    </source>
</evidence>
<evidence type="ECO:0000256" key="9">
    <source>
        <dbReference type="ARBA" id="ARBA00023065"/>
    </source>
</evidence>
<evidence type="ECO:0000256" key="12">
    <source>
        <dbReference type="PROSITE-ProRule" id="PRU00282"/>
    </source>
</evidence>
<gene>
    <name evidence="15" type="ORF">FF38_12816</name>
</gene>
<evidence type="ECO:0000256" key="4">
    <source>
        <dbReference type="ARBA" id="ARBA00022496"/>
    </source>
</evidence>
<comment type="similarity">
    <text evidence="2 13">Belongs to the mitochondrial carrier (TC 2.A.29) family.</text>
</comment>
<dbReference type="Gene3D" id="1.50.40.10">
    <property type="entry name" value="Mitochondrial carrier domain"/>
    <property type="match status" value="2"/>
</dbReference>
<sequence>MNIDDYESLPTTSVSVNMTAGAIAGVLEHIVMYPMDSVKTRMQSLSPATSKYNITATFTNMIKKEGILRPIRGVSAVVAGAGPAHALYFGSYEMSKELMTKVTTHNHINYMASGVIATLIHDAVSNPAEVIKQRLQMYNSPYKSVVQCLRGVYQQEGIKAFYRSYSTQLVMNIPNQTIHFSTYEFFQNMLNHERKYNPPVHVIAGGAAGACAAAITTPLDVVKTLLNTQETGLVKGMMEAIRKIYAVAGPLGFFKGLTARVLYAMPANAICWSTYEFFKFYLCGIDRDLYKSTITGKNALQPRQTSTSDIVSDIHIPNAYLMVPVPETSEEFKNPKESSTTTTPQQPHTPALPTGPIKTVCELSTSVTSPTLNLTTRHTDVKSPFDRGFSSP</sequence>
<evidence type="ECO:0000256" key="13">
    <source>
        <dbReference type="RuleBase" id="RU000488"/>
    </source>
</evidence>
<evidence type="ECO:0000256" key="1">
    <source>
        <dbReference type="ARBA" id="ARBA00004448"/>
    </source>
</evidence>
<accession>A0A0L0CH02</accession>
<keyword evidence="11 12" id="KW-0472">Membrane</keyword>
<dbReference type="PANTHER" id="PTHR45758:SF20">
    <property type="entry name" value="MITOFERRIN-2"/>
    <property type="match status" value="1"/>
</dbReference>
<evidence type="ECO:0000256" key="5">
    <source>
        <dbReference type="ARBA" id="ARBA00022692"/>
    </source>
</evidence>
<comment type="subcellular location">
    <subcellularLocation>
        <location evidence="1">Mitochondrion inner membrane</location>
        <topology evidence="1">Multi-pass membrane protein</topology>
    </subcellularLocation>
</comment>
<dbReference type="GO" id="GO:0005743">
    <property type="term" value="C:mitochondrial inner membrane"/>
    <property type="evidence" value="ECO:0007669"/>
    <property type="project" value="UniProtKB-SubCell"/>
</dbReference>
<keyword evidence="16" id="KW-1185">Reference proteome</keyword>
<dbReference type="SUPFAM" id="SSF103506">
    <property type="entry name" value="Mitochondrial carrier"/>
    <property type="match status" value="1"/>
</dbReference>
<dbReference type="OrthoDB" id="43906at2759"/>
<evidence type="ECO:0000256" key="7">
    <source>
        <dbReference type="ARBA" id="ARBA00022989"/>
    </source>
</evidence>
<feature type="repeat" description="Solcar" evidence="12">
    <location>
        <begin position="12"/>
        <end position="98"/>
    </location>
</feature>
<dbReference type="PROSITE" id="PS50920">
    <property type="entry name" value="SOLCAR"/>
    <property type="match status" value="3"/>
</dbReference>
<dbReference type="FunFam" id="1.50.40.10:FF:000196">
    <property type="entry name" value="mitoferrin"/>
    <property type="match status" value="1"/>
</dbReference>
<evidence type="ECO:0000256" key="6">
    <source>
        <dbReference type="ARBA" id="ARBA00022792"/>
    </source>
</evidence>
<dbReference type="AlphaFoldDB" id="A0A0L0CH02"/>
<keyword evidence="5 12" id="KW-0812">Transmembrane</keyword>
<reference evidence="15 16" key="1">
    <citation type="journal article" date="2015" name="Nat. Commun.">
        <title>Lucilia cuprina genome unlocks parasitic fly biology to underpin future interventions.</title>
        <authorList>
            <person name="Anstead C.A."/>
            <person name="Korhonen P.K."/>
            <person name="Young N.D."/>
            <person name="Hall R.S."/>
            <person name="Jex A.R."/>
            <person name="Murali S.C."/>
            <person name="Hughes D.S."/>
            <person name="Lee S.F."/>
            <person name="Perry T."/>
            <person name="Stroehlein A.J."/>
            <person name="Ansell B.R."/>
            <person name="Breugelmans B."/>
            <person name="Hofmann A."/>
            <person name="Qu J."/>
            <person name="Dugan S."/>
            <person name="Lee S.L."/>
            <person name="Chao H."/>
            <person name="Dinh H."/>
            <person name="Han Y."/>
            <person name="Doddapaneni H.V."/>
            <person name="Worley K.C."/>
            <person name="Muzny D.M."/>
            <person name="Ioannidis P."/>
            <person name="Waterhouse R.M."/>
            <person name="Zdobnov E.M."/>
            <person name="James P.J."/>
            <person name="Bagnall N.H."/>
            <person name="Kotze A.C."/>
            <person name="Gibbs R.A."/>
            <person name="Richards S."/>
            <person name="Batterham P."/>
            <person name="Gasser R.B."/>
        </authorList>
    </citation>
    <scope>NUCLEOTIDE SEQUENCE [LARGE SCALE GENOMIC DNA]</scope>
    <source>
        <strain evidence="15 16">LS</strain>
        <tissue evidence="15">Full body</tissue>
    </source>
</reference>
<evidence type="ECO:0000313" key="16">
    <source>
        <dbReference type="Proteomes" id="UP000037069"/>
    </source>
</evidence>
<comment type="caution">
    <text evidence="15">The sequence shown here is derived from an EMBL/GenBank/DDBJ whole genome shotgun (WGS) entry which is preliminary data.</text>
</comment>
<keyword evidence="7" id="KW-1133">Transmembrane helix</keyword>
<evidence type="ECO:0000256" key="3">
    <source>
        <dbReference type="ARBA" id="ARBA00022448"/>
    </source>
</evidence>
<evidence type="ECO:0000256" key="10">
    <source>
        <dbReference type="ARBA" id="ARBA00023128"/>
    </source>
</evidence>
<keyword evidence="3 13" id="KW-0813">Transport</keyword>
<feature type="region of interest" description="Disordered" evidence="14">
    <location>
        <begin position="372"/>
        <end position="392"/>
    </location>
</feature>
<keyword evidence="4" id="KW-0410">Iron transport</keyword>
<dbReference type="InterPro" id="IPR018108">
    <property type="entry name" value="MCP_transmembrane"/>
</dbReference>
<keyword evidence="9" id="KW-0406">Ion transport</keyword>
<organism evidence="15 16">
    <name type="scientific">Lucilia cuprina</name>
    <name type="common">Green bottle fly</name>
    <name type="synonym">Australian sheep blowfly</name>
    <dbReference type="NCBI Taxonomy" id="7375"/>
    <lineage>
        <taxon>Eukaryota</taxon>
        <taxon>Metazoa</taxon>
        <taxon>Ecdysozoa</taxon>
        <taxon>Arthropoda</taxon>
        <taxon>Hexapoda</taxon>
        <taxon>Insecta</taxon>
        <taxon>Pterygota</taxon>
        <taxon>Neoptera</taxon>
        <taxon>Endopterygota</taxon>
        <taxon>Diptera</taxon>
        <taxon>Brachycera</taxon>
        <taxon>Muscomorpha</taxon>
        <taxon>Oestroidea</taxon>
        <taxon>Calliphoridae</taxon>
        <taxon>Luciliinae</taxon>
        <taxon>Lucilia</taxon>
    </lineage>
</organism>
<keyword evidence="6" id="KW-0999">Mitochondrion inner membrane</keyword>
<dbReference type="Proteomes" id="UP000037069">
    <property type="component" value="Unassembled WGS sequence"/>
</dbReference>
<dbReference type="STRING" id="7375.A0A0L0CH02"/>
<evidence type="ECO:0000256" key="11">
    <source>
        <dbReference type="ARBA" id="ARBA00023136"/>
    </source>
</evidence>
<dbReference type="GO" id="GO:0048250">
    <property type="term" value="P:iron import into the mitochondrion"/>
    <property type="evidence" value="ECO:0007669"/>
    <property type="project" value="TreeGrafter"/>
</dbReference>
<evidence type="ECO:0000256" key="8">
    <source>
        <dbReference type="ARBA" id="ARBA00023004"/>
    </source>
</evidence>
<dbReference type="PANTHER" id="PTHR45758">
    <property type="entry name" value="MITOFERRIN-1-RELATED"/>
    <property type="match status" value="1"/>
</dbReference>
<dbReference type="OMA" id="WRPMRGM"/>
<feature type="compositionally biased region" description="Low complexity" evidence="14">
    <location>
        <begin position="340"/>
        <end position="354"/>
    </location>
</feature>
<feature type="region of interest" description="Disordered" evidence="14">
    <location>
        <begin position="330"/>
        <end position="357"/>
    </location>
</feature>
<dbReference type="EMBL" id="JRES01000409">
    <property type="protein sequence ID" value="KNC31521.1"/>
    <property type="molecule type" value="Genomic_DNA"/>
</dbReference>
<feature type="repeat" description="Solcar" evidence="12">
    <location>
        <begin position="196"/>
        <end position="281"/>
    </location>
</feature>
<evidence type="ECO:0000313" key="15">
    <source>
        <dbReference type="EMBL" id="KNC31521.1"/>
    </source>
</evidence>
<proteinExistence type="inferred from homology"/>
<keyword evidence="8" id="KW-0408">Iron</keyword>
<evidence type="ECO:0000256" key="14">
    <source>
        <dbReference type="SAM" id="MobiDB-lite"/>
    </source>
</evidence>
<name>A0A0L0CH02_LUCCU</name>
<feature type="repeat" description="Solcar" evidence="12">
    <location>
        <begin position="105"/>
        <end position="189"/>
    </location>
</feature>
<dbReference type="GO" id="GO:0015093">
    <property type="term" value="F:ferrous iron transmembrane transporter activity"/>
    <property type="evidence" value="ECO:0007669"/>
    <property type="project" value="TreeGrafter"/>
</dbReference>